<evidence type="ECO:0000313" key="2">
    <source>
        <dbReference type="EMBL" id="MDJ1485601.1"/>
    </source>
</evidence>
<accession>A0AAE3QV65</accession>
<keyword evidence="1" id="KW-0472">Membrane</keyword>
<keyword evidence="1" id="KW-0812">Transmembrane</keyword>
<keyword evidence="1" id="KW-1133">Transmembrane helix</keyword>
<name>A0AAE3QV65_9BACT</name>
<proteinExistence type="predicted"/>
<dbReference type="Gene3D" id="2.40.30.170">
    <property type="match status" value="1"/>
</dbReference>
<dbReference type="EMBL" id="JASJOS010000021">
    <property type="protein sequence ID" value="MDJ1485601.1"/>
    <property type="molecule type" value="Genomic_DNA"/>
</dbReference>
<dbReference type="AlphaFoldDB" id="A0AAE3QV65"/>
<gene>
    <name evidence="2" type="ORF">QNI16_34240</name>
</gene>
<evidence type="ECO:0000256" key="1">
    <source>
        <dbReference type="SAM" id="Phobius"/>
    </source>
</evidence>
<organism evidence="2 3">
    <name type="scientific">Xanthocytophaga flava</name>
    <dbReference type="NCBI Taxonomy" id="3048013"/>
    <lineage>
        <taxon>Bacteria</taxon>
        <taxon>Pseudomonadati</taxon>
        <taxon>Bacteroidota</taxon>
        <taxon>Cytophagia</taxon>
        <taxon>Cytophagales</taxon>
        <taxon>Rhodocytophagaceae</taxon>
        <taxon>Xanthocytophaga</taxon>
    </lineage>
</organism>
<reference evidence="2" key="1">
    <citation type="submission" date="2023-05" db="EMBL/GenBank/DDBJ databases">
        <authorList>
            <person name="Zhang X."/>
        </authorList>
    </citation>
    <scope>NUCLEOTIDE SEQUENCE</scope>
    <source>
        <strain evidence="2">YF14B1</strain>
    </source>
</reference>
<dbReference type="RefSeq" id="WP_313988367.1">
    <property type="nucleotide sequence ID" value="NZ_JASJOS010000021.1"/>
</dbReference>
<comment type="caution">
    <text evidence="2">The sequence shown here is derived from an EMBL/GenBank/DDBJ whole genome shotgun (WGS) entry which is preliminary data.</text>
</comment>
<evidence type="ECO:0000313" key="3">
    <source>
        <dbReference type="Proteomes" id="UP001241110"/>
    </source>
</evidence>
<sequence length="182" mass="20637">MPLLNDLSLRSDEIQDVIHQTPSWIIRWGITIKLILVLLLLGTACFVHYPQVLKARFVLTTRETLSKQAYHHLSDSHSRNDISNHFRYVISGKLAEAGSGRIRSGQLVTLKFDAYPYQDFGTWTGHVQAISSTSDSGFITLHIIADGKKHFSLHTVRNHLQGDAEIMINTKSILEKLFDLKE</sequence>
<protein>
    <submittedName>
        <fullName evidence="2">Uncharacterized protein</fullName>
    </submittedName>
</protein>
<dbReference type="Proteomes" id="UP001241110">
    <property type="component" value="Unassembled WGS sequence"/>
</dbReference>
<feature type="transmembrane region" description="Helical" evidence="1">
    <location>
        <begin position="25"/>
        <end position="47"/>
    </location>
</feature>